<dbReference type="GO" id="GO:0015031">
    <property type="term" value="P:protein transport"/>
    <property type="evidence" value="ECO:0007669"/>
    <property type="project" value="TreeGrafter"/>
</dbReference>
<protein>
    <submittedName>
        <fullName evidence="4">Arrestin_N domain-containing protein</fullName>
    </submittedName>
</protein>
<dbReference type="InterPro" id="IPR014756">
    <property type="entry name" value="Ig_E-set"/>
</dbReference>
<comment type="similarity">
    <text evidence="1">Belongs to the arrestin family.</text>
</comment>
<dbReference type="eggNOG" id="ENOG502TJF8">
    <property type="taxonomic scope" value="Eukaryota"/>
</dbReference>
<name>A0A1I7UPH4_9PELO</name>
<evidence type="ECO:0000256" key="1">
    <source>
        <dbReference type="ARBA" id="ARBA00005298"/>
    </source>
</evidence>
<reference evidence="4" key="1">
    <citation type="submission" date="2016-11" db="UniProtKB">
        <authorList>
            <consortium name="WormBaseParasite"/>
        </authorList>
    </citation>
    <scope>IDENTIFICATION</scope>
</reference>
<dbReference type="InterPro" id="IPR050357">
    <property type="entry name" value="Arrestin_domain-protein"/>
</dbReference>
<proteinExistence type="inferred from homology"/>
<dbReference type="GO" id="GO:0005737">
    <property type="term" value="C:cytoplasm"/>
    <property type="evidence" value="ECO:0007669"/>
    <property type="project" value="TreeGrafter"/>
</dbReference>
<evidence type="ECO:0000313" key="3">
    <source>
        <dbReference type="Proteomes" id="UP000095282"/>
    </source>
</evidence>
<dbReference type="SUPFAM" id="SSF81296">
    <property type="entry name" value="E set domains"/>
    <property type="match status" value="1"/>
</dbReference>
<evidence type="ECO:0000313" key="4">
    <source>
        <dbReference type="WBParaSite" id="Csp11.Scaffold630.g18037.t1"/>
    </source>
</evidence>
<evidence type="ECO:0000259" key="2">
    <source>
        <dbReference type="Pfam" id="PF00339"/>
    </source>
</evidence>
<dbReference type="InterPro" id="IPR014752">
    <property type="entry name" value="Arrestin-like_C"/>
</dbReference>
<organism evidence="3 4">
    <name type="scientific">Caenorhabditis tropicalis</name>
    <dbReference type="NCBI Taxonomy" id="1561998"/>
    <lineage>
        <taxon>Eukaryota</taxon>
        <taxon>Metazoa</taxon>
        <taxon>Ecdysozoa</taxon>
        <taxon>Nematoda</taxon>
        <taxon>Chromadorea</taxon>
        <taxon>Rhabditida</taxon>
        <taxon>Rhabditina</taxon>
        <taxon>Rhabditomorpha</taxon>
        <taxon>Rhabditoidea</taxon>
        <taxon>Rhabditidae</taxon>
        <taxon>Peloderinae</taxon>
        <taxon>Caenorhabditis</taxon>
    </lineage>
</organism>
<feature type="domain" description="Arrestin-like N-terminal" evidence="2">
    <location>
        <begin position="4"/>
        <end position="139"/>
    </location>
</feature>
<dbReference type="InterPro" id="IPR011021">
    <property type="entry name" value="Arrestin-like_N"/>
</dbReference>
<accession>A0A1I7UPH4</accession>
<dbReference type="Gene3D" id="2.60.40.640">
    <property type="match status" value="1"/>
</dbReference>
<dbReference type="Proteomes" id="UP000095282">
    <property type="component" value="Unplaced"/>
</dbReference>
<dbReference type="PANTHER" id="PTHR11188">
    <property type="entry name" value="ARRESTIN DOMAIN CONTAINING PROTEIN"/>
    <property type="match status" value="1"/>
</dbReference>
<keyword evidence="3" id="KW-1185">Reference proteome</keyword>
<dbReference type="Pfam" id="PF00339">
    <property type="entry name" value="Arrestin_N"/>
    <property type="match status" value="1"/>
</dbReference>
<dbReference type="STRING" id="1561998.A0A1I7UPH4"/>
<dbReference type="PANTHER" id="PTHR11188:SF17">
    <property type="entry name" value="FI21816P1"/>
    <property type="match status" value="1"/>
</dbReference>
<sequence>MSLEIKLANSDGKYTCGDVISGDLVIENEFQIEVGSLKITLFTNSKFIVSKEYGVIKTNEWTQPAMIETLDSTLLDGAKSKVLEPGTHTIPFKFSSLPNDYSYSFEEDNLFCRYFLRARLEIKHRGSVTAKHDVQVSPLLLNDKPEANGWQTQTIEKHPKSSKKVELKVTLPKAIGRQEEVPIHFTTTAKSLDIRTRLIRSYRLPEDFDEQDMEYVESHSVEEFEDVSNGTHILKTNATRISHSGSLISEKYRIEVEACTLNSTLLMLTFPVMVGEWKDGKVDRSEFQ</sequence>
<dbReference type="WBParaSite" id="Csp11.Scaffold630.g18037.t1">
    <property type="protein sequence ID" value="Csp11.Scaffold630.g18037.t1"/>
    <property type="gene ID" value="Csp11.Scaffold630.g18037"/>
</dbReference>
<dbReference type="AlphaFoldDB" id="A0A1I7UPH4"/>